<dbReference type="EMBL" id="VTEV01000007">
    <property type="protein sequence ID" value="TYS65658.1"/>
    <property type="molecule type" value="Genomic_DNA"/>
</dbReference>
<dbReference type="STRING" id="79883.GCA_001636495_03643"/>
<protein>
    <submittedName>
        <fullName evidence="1">DUF2777 family protein</fullName>
    </submittedName>
</protein>
<gene>
    <name evidence="1" type="ORF">FZC76_17350</name>
</gene>
<dbReference type="OrthoDB" id="2923064at2"/>
<evidence type="ECO:0000313" key="1">
    <source>
        <dbReference type="EMBL" id="TYS65658.1"/>
    </source>
</evidence>
<name>A0A5D4STT6_9BACI</name>
<dbReference type="Proteomes" id="UP000322524">
    <property type="component" value="Unassembled WGS sequence"/>
</dbReference>
<proteinExistence type="predicted"/>
<accession>A0A5D4STT6</accession>
<dbReference type="AlphaFoldDB" id="A0A5D4STT6"/>
<evidence type="ECO:0000313" key="2">
    <source>
        <dbReference type="Proteomes" id="UP000322524"/>
    </source>
</evidence>
<dbReference type="Pfam" id="PF10949">
    <property type="entry name" value="DUF2777"/>
    <property type="match status" value="1"/>
</dbReference>
<reference evidence="1 2" key="1">
    <citation type="submission" date="2019-08" db="EMBL/GenBank/DDBJ databases">
        <title>Bacillus genomes from the desert of Cuatro Cienegas, Coahuila.</title>
        <authorList>
            <person name="Olmedo-Alvarez G."/>
        </authorList>
    </citation>
    <scope>NUCLEOTIDE SEQUENCE [LARGE SCALE GENOMIC DNA]</scope>
    <source>
        <strain evidence="1 2">CH28_1T</strain>
    </source>
</reference>
<comment type="caution">
    <text evidence="1">The sequence shown here is derived from an EMBL/GenBank/DDBJ whole genome shotgun (WGS) entry which is preliminary data.</text>
</comment>
<dbReference type="InterPro" id="IPR024488">
    <property type="entry name" value="DUF2777"/>
</dbReference>
<organism evidence="1 2">
    <name type="scientific">Sutcliffiella horikoshii</name>
    <dbReference type="NCBI Taxonomy" id="79883"/>
    <lineage>
        <taxon>Bacteria</taxon>
        <taxon>Bacillati</taxon>
        <taxon>Bacillota</taxon>
        <taxon>Bacilli</taxon>
        <taxon>Bacillales</taxon>
        <taxon>Bacillaceae</taxon>
        <taxon>Sutcliffiella</taxon>
    </lineage>
</organism>
<sequence>MEDTTVNLQKRKNIIYEQKRSYTCGTIENINEQWIFFEAEDDEAFLLEEISEEGIEILFSNEWVPGVLLENGQVVLHTKHLYELNNGDAVRVRKRLPQPYMEWLEELSEDAFTKFTTLLNNSNISIYDCIYCYNTMQFMDNIKEPSGVNFLVYDNETFICSVQHHFSRGKSVTDRFEYTLQTGKRYMFTNMERRKAE</sequence>